<dbReference type="InterPro" id="IPR029063">
    <property type="entry name" value="SAM-dependent_MTases_sf"/>
</dbReference>
<evidence type="ECO:0000256" key="1">
    <source>
        <dbReference type="ARBA" id="ARBA00010815"/>
    </source>
</evidence>
<dbReference type="PANTHER" id="PTHR43667:SF2">
    <property type="entry name" value="FATTY ACID C-METHYL TRANSFERASE"/>
    <property type="match status" value="1"/>
</dbReference>
<reference evidence="6 7" key="1">
    <citation type="submission" date="2023-06" db="EMBL/GenBank/DDBJ databases">
        <title>Marinobacter azerbaijanicus a moderately halophilic, isolated from Urmia Lake in Azerbaijan region of Iran.</title>
        <authorList>
            <person name="Sanchez-Porro C."/>
            <person name="Aghdam E.M."/>
            <person name="Saheb S.M."/>
            <person name="Tarhriz V."/>
            <person name="Kazemi E."/>
            <person name="Ammozegar M.A."/>
            <person name="Ventosa A."/>
            <person name="Hejazi M.S."/>
        </authorList>
    </citation>
    <scope>NUCLEOTIDE SEQUENCE [LARGE SCALE GENOMIC DNA]</scope>
    <source>
        <strain evidence="6 7">TBZ242</strain>
    </source>
</reference>
<accession>A0ABT7IGM1</accession>
<dbReference type="InterPro" id="IPR003333">
    <property type="entry name" value="CMAS"/>
</dbReference>
<gene>
    <name evidence="6" type="ORF">QPM17_14250</name>
</gene>
<evidence type="ECO:0000256" key="2">
    <source>
        <dbReference type="ARBA" id="ARBA00022603"/>
    </source>
</evidence>
<keyword evidence="5" id="KW-0443">Lipid metabolism</keyword>
<dbReference type="SUPFAM" id="SSF53335">
    <property type="entry name" value="S-adenosyl-L-methionine-dependent methyltransferases"/>
    <property type="match status" value="1"/>
</dbReference>
<sequence length="412" mass="46899">MSKESFSESTYLERQKKPAGKTGVIHLNLFRQALRSLQFGSLLLTWPDGEKTRHEGKQDGIHAEMTILKWDVIDRLITHGDVGLGEDYMAGKWSTPDLLALMRLAAANIVVFDRALRSSVVWHWCKHRLFSNTVKRSRENVHEHYDLGNDFYQLWLDKSMTYSCALFGGDANLSLYEAQQAKYERILQRLAPGHGSRILEIGCGWGGFMEVATAHGCHVTGATLSSEQADCARQRLRSAGLEGNTEVRLQDYRELSGPFDYVVSIGMFEHVGESYWPTYMKDVHDYLRPGGKALIQTITIAEERFERYRSGNDFLRKHIFPGGMLPSRERFEVVAADNDLVVNDVFEFGQDYAITLEKWLANVDEQVSAIRALGYNEIFMRKWRFYLASCAGMFRAGGINVMQVELSRKRGA</sequence>
<dbReference type="Gene3D" id="3.40.50.150">
    <property type="entry name" value="Vaccinia Virus protein VP39"/>
    <property type="match status" value="1"/>
</dbReference>
<keyword evidence="3 6" id="KW-0808">Transferase</keyword>
<evidence type="ECO:0000313" key="7">
    <source>
        <dbReference type="Proteomes" id="UP001227964"/>
    </source>
</evidence>
<evidence type="ECO:0000256" key="5">
    <source>
        <dbReference type="ARBA" id="ARBA00023098"/>
    </source>
</evidence>
<dbReference type="CDD" id="cd02440">
    <property type="entry name" value="AdoMet_MTases"/>
    <property type="match status" value="1"/>
</dbReference>
<keyword evidence="7" id="KW-1185">Reference proteome</keyword>
<dbReference type="Pfam" id="PF02353">
    <property type="entry name" value="CMAS"/>
    <property type="match status" value="1"/>
</dbReference>
<proteinExistence type="inferred from homology"/>
<keyword evidence="4" id="KW-0949">S-adenosyl-L-methionine</keyword>
<dbReference type="PIRSF" id="PIRSF003085">
    <property type="entry name" value="CMAS"/>
    <property type="match status" value="1"/>
</dbReference>
<evidence type="ECO:0000313" key="6">
    <source>
        <dbReference type="EMBL" id="MDL0432303.1"/>
    </source>
</evidence>
<dbReference type="EC" id="2.1.1.-" evidence="6"/>
<protein>
    <submittedName>
        <fullName evidence="6">Cyclopropane-fatty-acyl-phospholipid synthase family protein</fullName>
        <ecNumber evidence="6">2.1.1.-</ecNumber>
    </submittedName>
</protein>
<dbReference type="GO" id="GO:0032259">
    <property type="term" value="P:methylation"/>
    <property type="evidence" value="ECO:0007669"/>
    <property type="project" value="UniProtKB-KW"/>
</dbReference>
<organism evidence="6 7">
    <name type="scientific">Marinobacter azerbaijanicus</name>
    <dbReference type="NCBI Taxonomy" id="3050455"/>
    <lineage>
        <taxon>Bacteria</taxon>
        <taxon>Pseudomonadati</taxon>
        <taxon>Pseudomonadota</taxon>
        <taxon>Gammaproteobacteria</taxon>
        <taxon>Pseudomonadales</taxon>
        <taxon>Marinobacteraceae</taxon>
        <taxon>Marinobacter</taxon>
    </lineage>
</organism>
<dbReference type="PANTHER" id="PTHR43667">
    <property type="entry name" value="CYCLOPROPANE-FATTY-ACYL-PHOSPHOLIPID SYNTHASE"/>
    <property type="match status" value="1"/>
</dbReference>
<dbReference type="Proteomes" id="UP001227964">
    <property type="component" value="Unassembled WGS sequence"/>
</dbReference>
<comment type="similarity">
    <text evidence="1">Belongs to the CFA/CMAS family.</text>
</comment>
<evidence type="ECO:0000256" key="3">
    <source>
        <dbReference type="ARBA" id="ARBA00022679"/>
    </source>
</evidence>
<comment type="caution">
    <text evidence="6">The sequence shown here is derived from an EMBL/GenBank/DDBJ whole genome shotgun (WGS) entry which is preliminary data.</text>
</comment>
<dbReference type="EMBL" id="JASSVS010000007">
    <property type="protein sequence ID" value="MDL0432303.1"/>
    <property type="molecule type" value="Genomic_DNA"/>
</dbReference>
<dbReference type="GO" id="GO:0008168">
    <property type="term" value="F:methyltransferase activity"/>
    <property type="evidence" value="ECO:0007669"/>
    <property type="project" value="UniProtKB-KW"/>
</dbReference>
<evidence type="ECO:0000256" key="4">
    <source>
        <dbReference type="ARBA" id="ARBA00022691"/>
    </source>
</evidence>
<keyword evidence="2 6" id="KW-0489">Methyltransferase</keyword>
<dbReference type="InterPro" id="IPR050723">
    <property type="entry name" value="CFA/CMAS"/>
</dbReference>
<name>A0ABT7IGM1_9GAMM</name>